<dbReference type="Proteomes" id="UP000000321">
    <property type="component" value="Unassembled WGS sequence"/>
</dbReference>
<dbReference type="AlphaFoldDB" id="Q1YJ47"/>
<dbReference type="Gene3D" id="3.30.420.10">
    <property type="entry name" value="Ribonuclease H-like superfamily/Ribonuclease H"/>
    <property type="match status" value="1"/>
</dbReference>
<reference evidence="1 2" key="1">
    <citation type="journal article" date="2008" name="Appl. Environ. Microbiol.">
        <title>Genomic insights into Mn(II) oxidation by the marine alphaproteobacterium Aurantimonas sp. strain SI85-9A1.</title>
        <authorList>
            <person name="Dick G.J."/>
            <person name="Podell S."/>
            <person name="Johnson H.A."/>
            <person name="Rivera-Espinoza Y."/>
            <person name="Bernier-Latmani R."/>
            <person name="McCarthy J.K."/>
            <person name="Torpey J.W."/>
            <person name="Clement B.G."/>
            <person name="Gaasterland T."/>
            <person name="Tebo B.M."/>
        </authorList>
    </citation>
    <scope>NUCLEOTIDE SEQUENCE [LARGE SCALE GENOMIC DNA]</scope>
    <source>
        <strain evidence="1 2">SI85-9A1</strain>
    </source>
</reference>
<dbReference type="GO" id="GO:0003676">
    <property type="term" value="F:nucleic acid binding"/>
    <property type="evidence" value="ECO:0007669"/>
    <property type="project" value="InterPro"/>
</dbReference>
<evidence type="ECO:0000313" key="1">
    <source>
        <dbReference type="EMBL" id="EAS49920.1"/>
    </source>
</evidence>
<name>Q1YJ47_AURMS</name>
<evidence type="ECO:0000313" key="2">
    <source>
        <dbReference type="Proteomes" id="UP000000321"/>
    </source>
</evidence>
<dbReference type="SUPFAM" id="SSF53098">
    <property type="entry name" value="Ribonuclease H-like"/>
    <property type="match status" value="1"/>
</dbReference>
<comment type="caution">
    <text evidence="1">The sequence shown here is derived from an EMBL/GenBank/DDBJ whole genome shotgun (WGS) entry which is preliminary data.</text>
</comment>
<organism evidence="1 2">
    <name type="scientific">Aurantimonas manganoxydans (strain ATCC BAA-1229 / DSM 21871 / SI85-9A1)</name>
    <dbReference type="NCBI Taxonomy" id="287752"/>
    <lineage>
        <taxon>Bacteria</taxon>
        <taxon>Pseudomonadati</taxon>
        <taxon>Pseudomonadota</taxon>
        <taxon>Alphaproteobacteria</taxon>
        <taxon>Hyphomicrobiales</taxon>
        <taxon>Aurantimonadaceae</taxon>
        <taxon>Aurantimonas</taxon>
    </lineage>
</organism>
<sequence length="126" mass="13891">MAPLTHCSDHLEIHARNREVVRIFFVLDVCDREVIAWSAVAQAGWLPDNYCSAYLANDTADTARAVGLTLLFTPVRSPESNGMSEAFVKTVKRDYASITVLSDAATILALLPDWVEDSCEVHAHSE</sequence>
<protein>
    <submittedName>
        <fullName evidence="1">Putative transposase</fullName>
    </submittedName>
</protein>
<dbReference type="HOGENOM" id="CLU_052819_4_0_5"/>
<dbReference type="EMBL" id="AAPJ01000003">
    <property type="protein sequence ID" value="EAS49920.1"/>
    <property type="molecule type" value="Genomic_DNA"/>
</dbReference>
<accession>Q1YJ47</accession>
<proteinExistence type="predicted"/>
<dbReference type="InterPro" id="IPR036397">
    <property type="entry name" value="RNaseH_sf"/>
</dbReference>
<keyword evidence="2" id="KW-1185">Reference proteome</keyword>
<gene>
    <name evidence="1" type="ORF">SI859A1_01273</name>
</gene>
<dbReference type="InterPro" id="IPR012337">
    <property type="entry name" value="RNaseH-like_sf"/>
</dbReference>
<dbReference type="BioCyc" id="AURANTIMONAS:SI859A1_01273-MONOMER"/>